<sequence length="93" mass="10077">MGFIGGCCLALIALFIPPLPVLIRAGCGASFFVSIILTLLGWLPGVLYAWFVIMVGLEFNKVSVQPRRSFAALSLGCEQAARFRQVRCARTGE</sequence>
<reference evidence="1" key="1">
    <citation type="submission" date="2024-02" db="EMBL/GenBank/DDBJ databases">
        <title>Metagenome Assembled Genome of Zalaria obscura JY119.</title>
        <authorList>
            <person name="Vighnesh L."/>
            <person name="Jagadeeshwari U."/>
            <person name="Venkata Ramana C."/>
            <person name="Sasikala C."/>
        </authorList>
    </citation>
    <scope>NUCLEOTIDE SEQUENCE</scope>
    <source>
        <strain evidence="1">JY119</strain>
    </source>
</reference>
<dbReference type="EMBL" id="JAMKPW020000002">
    <property type="protein sequence ID" value="KAK8219905.1"/>
    <property type="molecule type" value="Genomic_DNA"/>
</dbReference>
<proteinExistence type="predicted"/>
<organism evidence="1 2">
    <name type="scientific">Zalaria obscura</name>
    <dbReference type="NCBI Taxonomy" id="2024903"/>
    <lineage>
        <taxon>Eukaryota</taxon>
        <taxon>Fungi</taxon>
        <taxon>Dikarya</taxon>
        <taxon>Ascomycota</taxon>
        <taxon>Pezizomycotina</taxon>
        <taxon>Dothideomycetes</taxon>
        <taxon>Dothideomycetidae</taxon>
        <taxon>Dothideales</taxon>
        <taxon>Zalariaceae</taxon>
        <taxon>Zalaria</taxon>
    </lineage>
</organism>
<dbReference type="Proteomes" id="UP001320706">
    <property type="component" value="Unassembled WGS sequence"/>
</dbReference>
<accession>A0ACC3SPH8</accession>
<evidence type="ECO:0000313" key="2">
    <source>
        <dbReference type="Proteomes" id="UP001320706"/>
    </source>
</evidence>
<protein>
    <submittedName>
        <fullName evidence="1">Uncharacterized protein</fullName>
    </submittedName>
</protein>
<keyword evidence="2" id="KW-1185">Reference proteome</keyword>
<evidence type="ECO:0000313" key="1">
    <source>
        <dbReference type="EMBL" id="KAK8219905.1"/>
    </source>
</evidence>
<comment type="caution">
    <text evidence="1">The sequence shown here is derived from an EMBL/GenBank/DDBJ whole genome shotgun (WGS) entry which is preliminary data.</text>
</comment>
<name>A0ACC3SPH8_9PEZI</name>
<gene>
    <name evidence="1" type="ORF">M8818_000320</name>
</gene>